<dbReference type="AlphaFoldDB" id="D4XNJ2"/>
<dbReference type="Proteomes" id="UP000003085">
    <property type="component" value="Unassembled WGS sequence"/>
</dbReference>
<accession>D4XNJ2</accession>
<evidence type="ECO:0000313" key="2">
    <source>
        <dbReference type="Proteomes" id="UP000003085"/>
    </source>
</evidence>
<reference evidence="2" key="1">
    <citation type="submission" date="2010-03" db="EMBL/GenBank/DDBJ databases">
        <title>Complete sequence of Mobiluncus curtisii ATCC 43063.</title>
        <authorList>
            <person name="Muzny D."/>
            <person name="Qin X."/>
            <person name="Deng J."/>
            <person name="Jiang H."/>
            <person name="Liu Y."/>
            <person name="Qu J."/>
            <person name="Song X.-Z."/>
            <person name="Zhang L."/>
            <person name="Thornton R."/>
            <person name="Coyle M."/>
            <person name="Francisco L."/>
            <person name="Jackson L."/>
            <person name="Javaid M."/>
            <person name="Korchina V."/>
            <person name="Kovar C."/>
            <person name="Mata R."/>
            <person name="Mathew T."/>
            <person name="Ngo R."/>
            <person name="Nguyen L."/>
            <person name="Nguyen N."/>
            <person name="Okwuonu G."/>
            <person name="Ongeri F."/>
            <person name="Pham C."/>
            <person name="Simmons D."/>
            <person name="Wilczek-Boney K."/>
            <person name="Hale W."/>
            <person name="Jakkamsetti A."/>
            <person name="Pham P."/>
            <person name="Ruth R."/>
            <person name="San Lucas F."/>
            <person name="Warren J."/>
            <person name="Zhang J."/>
            <person name="Zhao Z."/>
            <person name="Zhou C."/>
            <person name="Zhu D."/>
            <person name="Lee S."/>
            <person name="Bess C."/>
            <person name="Blankenburg K."/>
            <person name="Forbes L."/>
            <person name="Fu Q."/>
            <person name="Gubbala S."/>
            <person name="Hirani K."/>
            <person name="Jayaseelan J.C."/>
            <person name="Lara F."/>
            <person name="Munidasa M."/>
            <person name="Palculict T."/>
            <person name="Patil S."/>
            <person name="Pu L.-L."/>
            <person name="Saada N."/>
            <person name="Tang L."/>
            <person name="Weissenberger G."/>
            <person name="Zhu Y."/>
            <person name="Hemphill L."/>
            <person name="Shang Y."/>
            <person name="Youmans B."/>
            <person name="Ayvaz T."/>
            <person name="Ross M."/>
            <person name="Santibanez J."/>
            <person name="Aqrawi P."/>
            <person name="Gross S."/>
            <person name="Joshi V."/>
            <person name="Fowler G."/>
            <person name="Nazareth L."/>
            <person name="Reid J."/>
            <person name="Worley K."/>
            <person name="Petrosino J."/>
            <person name="Highlander S."/>
            <person name="Gibbs R."/>
            <person name="Gibbs R."/>
        </authorList>
    </citation>
    <scope>NUCLEOTIDE SEQUENCE [LARGE SCALE GENOMIC DNA]</scope>
    <source>
        <strain evidence="2">ATCC 19194</strain>
    </source>
</reference>
<dbReference type="EMBL" id="ADMT01000123">
    <property type="protein sequence ID" value="EFF83233.1"/>
    <property type="molecule type" value="Genomic_DNA"/>
</dbReference>
<comment type="caution">
    <text evidence="1">The sequence shown here is derived from an EMBL/GenBank/DDBJ whole genome shotgun (WGS) entry which is preliminary data.</text>
</comment>
<name>D4XNJ2_ACIHA</name>
<proteinExistence type="predicted"/>
<evidence type="ECO:0000313" key="1">
    <source>
        <dbReference type="EMBL" id="EFF83233.1"/>
    </source>
</evidence>
<dbReference type="RefSeq" id="WP_004638238.1">
    <property type="nucleotide sequence ID" value="NZ_GG770435.1"/>
</dbReference>
<organism evidence="1 2">
    <name type="scientific">Acinetobacter haemolyticus ATCC 19194</name>
    <dbReference type="NCBI Taxonomy" id="707232"/>
    <lineage>
        <taxon>Bacteria</taxon>
        <taxon>Pseudomonadati</taxon>
        <taxon>Pseudomonadota</taxon>
        <taxon>Gammaproteobacteria</taxon>
        <taxon>Moraxellales</taxon>
        <taxon>Moraxellaceae</taxon>
        <taxon>Acinetobacter</taxon>
    </lineage>
</organism>
<dbReference type="HOGENOM" id="CLU_1998934_0_0_6"/>
<gene>
    <name evidence="1" type="ORF">HMP0015_1284</name>
</gene>
<protein>
    <submittedName>
        <fullName evidence="1">Uncharacterized protein</fullName>
    </submittedName>
</protein>
<sequence>MAAILFYNMPVIVDRLFMLLELESEKTKNNENFIGKVITSYNYKNTSNGGYKKAENAKIKFDPIRMKAIEMYKTPKASNREKWKSRNEFSRYFCIKHNADIKDETMWIKEYTVNKWIKDFLENR</sequence>